<evidence type="ECO:0000259" key="14">
    <source>
        <dbReference type="SMART" id="SM00562"/>
    </source>
</evidence>
<feature type="domain" description="Nucleoside diphosphate kinase-like" evidence="14">
    <location>
        <begin position="1"/>
        <end position="141"/>
    </location>
</feature>
<proteinExistence type="inferred from homology"/>
<evidence type="ECO:0000256" key="12">
    <source>
        <dbReference type="RuleBase" id="RU004013"/>
    </source>
</evidence>
<dbReference type="InterPro" id="IPR036850">
    <property type="entry name" value="NDK-like_dom_sf"/>
</dbReference>
<dbReference type="SUPFAM" id="SSF54919">
    <property type="entry name" value="Nucleoside diphosphate kinase, NDK"/>
    <property type="match status" value="1"/>
</dbReference>
<keyword evidence="9" id="KW-0460">Magnesium</keyword>
<evidence type="ECO:0000256" key="13">
    <source>
        <dbReference type="SAM" id="Phobius"/>
    </source>
</evidence>
<evidence type="ECO:0000256" key="6">
    <source>
        <dbReference type="ARBA" id="ARBA00022741"/>
    </source>
</evidence>
<comment type="caution">
    <text evidence="10">Lacks conserved residue(s) required for the propagation of feature annotation.</text>
</comment>
<dbReference type="PANTHER" id="PTHR46956:SF1">
    <property type="entry name" value="NUCLEOSIDE DIPHOSPHATE KINASE 6"/>
    <property type="match status" value="1"/>
</dbReference>
<dbReference type="InterPro" id="IPR037994">
    <property type="entry name" value="NDPk6"/>
</dbReference>
<dbReference type="SMART" id="SM00562">
    <property type="entry name" value="NDK"/>
    <property type="match status" value="1"/>
</dbReference>
<dbReference type="Pfam" id="PF00334">
    <property type="entry name" value="NDK"/>
    <property type="match status" value="1"/>
</dbReference>
<evidence type="ECO:0000313" key="15">
    <source>
        <dbReference type="EMBL" id="CAK9254222.1"/>
    </source>
</evidence>
<dbReference type="Proteomes" id="UP001497444">
    <property type="component" value="Unassembled WGS sequence"/>
</dbReference>
<name>A0ABP0VJ56_9BRYO</name>
<evidence type="ECO:0000256" key="1">
    <source>
        <dbReference type="ARBA" id="ARBA00000082"/>
    </source>
</evidence>
<keyword evidence="5" id="KW-0479">Metal-binding</keyword>
<protein>
    <recommendedName>
        <fullName evidence="12">Nucleoside diphosphate kinase</fullName>
        <ecNumber evidence="12">2.7.4.6</ecNumber>
    </recommendedName>
</protein>
<organism evidence="15 16">
    <name type="scientific">Sphagnum jensenii</name>
    <dbReference type="NCBI Taxonomy" id="128206"/>
    <lineage>
        <taxon>Eukaryota</taxon>
        <taxon>Viridiplantae</taxon>
        <taxon>Streptophyta</taxon>
        <taxon>Embryophyta</taxon>
        <taxon>Bryophyta</taxon>
        <taxon>Sphagnophytina</taxon>
        <taxon>Sphagnopsida</taxon>
        <taxon>Sphagnales</taxon>
        <taxon>Sphagnaceae</taxon>
        <taxon>Sphagnum</taxon>
    </lineage>
</organism>
<comment type="cofactor">
    <cofactor evidence="3">
        <name>Mg(2+)</name>
        <dbReference type="ChEBI" id="CHEBI:18420"/>
    </cofactor>
</comment>
<comment type="catalytic activity">
    <reaction evidence="2">
        <text>a ribonucleoside 5'-diphosphate + ATP = a ribonucleoside 5'-triphosphate + ADP</text>
        <dbReference type="Rhea" id="RHEA:18113"/>
        <dbReference type="ChEBI" id="CHEBI:30616"/>
        <dbReference type="ChEBI" id="CHEBI:57930"/>
        <dbReference type="ChEBI" id="CHEBI:61557"/>
        <dbReference type="ChEBI" id="CHEBI:456216"/>
        <dbReference type="EC" id="2.7.4.6"/>
    </reaction>
</comment>
<gene>
    <name evidence="15" type="ORF">CSSPJE1EN1_LOCUS29600</name>
</gene>
<dbReference type="InterPro" id="IPR001564">
    <property type="entry name" value="Nucleoside_diP_kinase"/>
</dbReference>
<evidence type="ECO:0000256" key="9">
    <source>
        <dbReference type="ARBA" id="ARBA00022842"/>
    </source>
</evidence>
<comment type="similarity">
    <text evidence="10 11">Belongs to the NDK family.</text>
</comment>
<dbReference type="InterPro" id="IPR034907">
    <property type="entry name" value="NDK-like_dom"/>
</dbReference>
<evidence type="ECO:0000256" key="4">
    <source>
        <dbReference type="ARBA" id="ARBA00022679"/>
    </source>
</evidence>
<evidence type="ECO:0000256" key="11">
    <source>
        <dbReference type="RuleBase" id="RU004011"/>
    </source>
</evidence>
<feature type="transmembrane region" description="Helical" evidence="13">
    <location>
        <begin position="57"/>
        <end position="76"/>
    </location>
</feature>
<evidence type="ECO:0000256" key="5">
    <source>
        <dbReference type="ARBA" id="ARBA00022723"/>
    </source>
</evidence>
<keyword evidence="13" id="KW-0812">Transmembrane</keyword>
<dbReference type="PROSITE" id="PS00469">
    <property type="entry name" value="NDPK"/>
    <property type="match status" value="1"/>
</dbReference>
<keyword evidence="13" id="KW-0472">Membrane</keyword>
<keyword evidence="6 12" id="KW-0547">Nucleotide-binding</keyword>
<keyword evidence="8 12" id="KW-0067">ATP-binding</keyword>
<evidence type="ECO:0000313" key="16">
    <source>
        <dbReference type="Proteomes" id="UP001497444"/>
    </source>
</evidence>
<evidence type="ECO:0000256" key="2">
    <source>
        <dbReference type="ARBA" id="ARBA00000937"/>
    </source>
</evidence>
<accession>A0ABP0VJ56</accession>
<evidence type="ECO:0000256" key="10">
    <source>
        <dbReference type="PROSITE-ProRule" id="PRU00706"/>
    </source>
</evidence>
<evidence type="ECO:0000256" key="3">
    <source>
        <dbReference type="ARBA" id="ARBA00001946"/>
    </source>
</evidence>
<dbReference type="PRINTS" id="PR01243">
    <property type="entry name" value="NUCDPKINASE"/>
</dbReference>
<reference evidence="15" key="1">
    <citation type="submission" date="2024-02" db="EMBL/GenBank/DDBJ databases">
        <authorList>
            <consortium name="ELIXIR-Norway"/>
            <consortium name="Elixir Norway"/>
        </authorList>
    </citation>
    <scope>NUCLEOTIDE SEQUENCE</scope>
</reference>
<sequence>AIRKLIKINGFYFIRSVVRQMSESEANQFYIQHKGFNHLIFIEISFNRFLQTVDKFFFWRLVSFMSSGVISAHIIARNNAINEWRKMMGSTKVYKTRHEELNSIRGRYGLTDTRNATHGSDSIESAIREIAFFFPDFDSNLWLKEEENHFRDGHNVQFFPNEWLHKLKTQ</sequence>
<evidence type="ECO:0000256" key="7">
    <source>
        <dbReference type="ARBA" id="ARBA00022777"/>
    </source>
</evidence>
<feature type="non-terminal residue" evidence="15">
    <location>
        <position position="1"/>
    </location>
</feature>
<evidence type="ECO:0000256" key="8">
    <source>
        <dbReference type="ARBA" id="ARBA00022840"/>
    </source>
</evidence>
<keyword evidence="7 12" id="KW-0418">Kinase</keyword>
<dbReference type="InterPro" id="IPR023005">
    <property type="entry name" value="Nucleoside_diP_kinase_AS"/>
</dbReference>
<dbReference type="PANTHER" id="PTHR46956">
    <property type="entry name" value="NUCLEOSIDE DIPHOSPHATE KINASE 6"/>
    <property type="match status" value="1"/>
</dbReference>
<dbReference type="EMBL" id="CAXAQS010000995">
    <property type="protein sequence ID" value="CAK9254222.1"/>
    <property type="molecule type" value="Genomic_DNA"/>
</dbReference>
<keyword evidence="13" id="KW-1133">Transmembrane helix</keyword>
<keyword evidence="4 12" id="KW-0808">Transferase</keyword>
<comment type="catalytic activity">
    <reaction evidence="1 12">
        <text>a 2'-deoxyribonucleoside 5'-diphosphate + ATP = a 2'-deoxyribonucleoside 5'-triphosphate + ADP</text>
        <dbReference type="Rhea" id="RHEA:44640"/>
        <dbReference type="ChEBI" id="CHEBI:30616"/>
        <dbReference type="ChEBI" id="CHEBI:61560"/>
        <dbReference type="ChEBI" id="CHEBI:73316"/>
        <dbReference type="ChEBI" id="CHEBI:456216"/>
        <dbReference type="EC" id="2.7.4.6"/>
    </reaction>
</comment>
<dbReference type="EC" id="2.7.4.6" evidence="12"/>
<comment type="caution">
    <text evidence="15">The sequence shown here is derived from an EMBL/GenBank/DDBJ whole genome shotgun (WGS) entry which is preliminary data.</text>
</comment>
<dbReference type="PROSITE" id="PS51374">
    <property type="entry name" value="NDPK_LIKE"/>
    <property type="match status" value="1"/>
</dbReference>
<keyword evidence="16" id="KW-1185">Reference proteome</keyword>
<dbReference type="Gene3D" id="3.30.70.141">
    <property type="entry name" value="Nucleoside diphosphate kinase-like domain"/>
    <property type="match status" value="1"/>
</dbReference>